<dbReference type="GO" id="GO:0030424">
    <property type="term" value="C:axon"/>
    <property type="evidence" value="ECO:0007669"/>
    <property type="project" value="TreeGrafter"/>
</dbReference>
<feature type="domain" description="Ig-like" evidence="5">
    <location>
        <begin position="34"/>
        <end position="118"/>
    </location>
</feature>
<dbReference type="GO" id="GO:0007156">
    <property type="term" value="P:homophilic cell adhesion via plasma membrane adhesion molecules"/>
    <property type="evidence" value="ECO:0007669"/>
    <property type="project" value="TreeGrafter"/>
</dbReference>
<dbReference type="Proteomes" id="UP000821853">
    <property type="component" value="Chromosome 5"/>
</dbReference>
<evidence type="ECO:0000259" key="5">
    <source>
        <dbReference type="PROSITE" id="PS50835"/>
    </source>
</evidence>
<gene>
    <name evidence="6" type="ORF">HPB48_000507</name>
</gene>
<dbReference type="InterPro" id="IPR003598">
    <property type="entry name" value="Ig_sub2"/>
</dbReference>
<evidence type="ECO:0000256" key="2">
    <source>
        <dbReference type="ARBA" id="ARBA00023157"/>
    </source>
</evidence>
<evidence type="ECO:0000256" key="3">
    <source>
        <dbReference type="ARBA" id="ARBA00023319"/>
    </source>
</evidence>
<feature type="domain" description="Ig-like" evidence="5">
    <location>
        <begin position="127"/>
        <end position="217"/>
    </location>
</feature>
<dbReference type="PANTHER" id="PTHR45080:SF8">
    <property type="entry name" value="IG-LIKE DOMAIN-CONTAINING PROTEIN"/>
    <property type="match status" value="1"/>
</dbReference>
<dbReference type="SMART" id="SM00409">
    <property type="entry name" value="IG"/>
    <property type="match status" value="2"/>
</dbReference>
<dbReference type="VEuPathDB" id="VectorBase:HLOH_065498"/>
<evidence type="ECO:0000256" key="4">
    <source>
        <dbReference type="SAM" id="SignalP"/>
    </source>
</evidence>
<keyword evidence="1 4" id="KW-0732">Signal</keyword>
<keyword evidence="2" id="KW-1015">Disulfide bond</keyword>
<comment type="caution">
    <text evidence="6">The sequence shown here is derived from an EMBL/GenBank/DDBJ whole genome shotgun (WGS) entry which is preliminary data.</text>
</comment>
<dbReference type="AlphaFoldDB" id="A0A9J6GM72"/>
<dbReference type="GO" id="GO:0043025">
    <property type="term" value="C:neuronal cell body"/>
    <property type="evidence" value="ECO:0007669"/>
    <property type="project" value="TreeGrafter"/>
</dbReference>
<feature type="chain" id="PRO_5039912841" description="Ig-like domain-containing protein" evidence="4">
    <location>
        <begin position="20"/>
        <end position="248"/>
    </location>
</feature>
<evidence type="ECO:0000313" key="6">
    <source>
        <dbReference type="EMBL" id="KAH9375639.1"/>
    </source>
</evidence>
<dbReference type="InterPro" id="IPR013783">
    <property type="entry name" value="Ig-like_fold"/>
</dbReference>
<dbReference type="SUPFAM" id="SSF48726">
    <property type="entry name" value="Immunoglobulin"/>
    <property type="match status" value="2"/>
</dbReference>
<feature type="signal peptide" evidence="4">
    <location>
        <begin position="1"/>
        <end position="19"/>
    </location>
</feature>
<dbReference type="PANTHER" id="PTHR45080">
    <property type="entry name" value="CONTACTIN 5"/>
    <property type="match status" value="1"/>
</dbReference>
<dbReference type="Pfam" id="PF13927">
    <property type="entry name" value="Ig_3"/>
    <property type="match status" value="1"/>
</dbReference>
<dbReference type="GO" id="GO:0050808">
    <property type="term" value="P:synapse organization"/>
    <property type="evidence" value="ECO:0007669"/>
    <property type="project" value="TreeGrafter"/>
</dbReference>
<organism evidence="6 7">
    <name type="scientific">Haemaphysalis longicornis</name>
    <name type="common">Bush tick</name>
    <dbReference type="NCBI Taxonomy" id="44386"/>
    <lineage>
        <taxon>Eukaryota</taxon>
        <taxon>Metazoa</taxon>
        <taxon>Ecdysozoa</taxon>
        <taxon>Arthropoda</taxon>
        <taxon>Chelicerata</taxon>
        <taxon>Arachnida</taxon>
        <taxon>Acari</taxon>
        <taxon>Parasitiformes</taxon>
        <taxon>Ixodida</taxon>
        <taxon>Ixodoidea</taxon>
        <taxon>Ixodidae</taxon>
        <taxon>Haemaphysalinae</taxon>
        <taxon>Haemaphysalis</taxon>
    </lineage>
</organism>
<dbReference type="GO" id="GO:0008046">
    <property type="term" value="F:axon guidance receptor activity"/>
    <property type="evidence" value="ECO:0007669"/>
    <property type="project" value="TreeGrafter"/>
</dbReference>
<dbReference type="InterPro" id="IPR050958">
    <property type="entry name" value="Cell_Adh-Cytoskel_Orgn"/>
</dbReference>
<evidence type="ECO:0000256" key="1">
    <source>
        <dbReference type="ARBA" id="ARBA00022729"/>
    </source>
</evidence>
<reference evidence="6 7" key="1">
    <citation type="journal article" date="2020" name="Cell">
        <title>Large-Scale Comparative Analyses of Tick Genomes Elucidate Their Genetic Diversity and Vector Capacities.</title>
        <authorList>
            <consortium name="Tick Genome and Microbiome Consortium (TIGMIC)"/>
            <person name="Jia N."/>
            <person name="Wang J."/>
            <person name="Shi W."/>
            <person name="Du L."/>
            <person name="Sun Y."/>
            <person name="Zhan W."/>
            <person name="Jiang J.F."/>
            <person name="Wang Q."/>
            <person name="Zhang B."/>
            <person name="Ji P."/>
            <person name="Bell-Sakyi L."/>
            <person name="Cui X.M."/>
            <person name="Yuan T.T."/>
            <person name="Jiang B.G."/>
            <person name="Yang W.F."/>
            <person name="Lam T.T."/>
            <person name="Chang Q.C."/>
            <person name="Ding S.J."/>
            <person name="Wang X.J."/>
            <person name="Zhu J.G."/>
            <person name="Ruan X.D."/>
            <person name="Zhao L."/>
            <person name="Wei J.T."/>
            <person name="Ye R.Z."/>
            <person name="Que T.C."/>
            <person name="Du C.H."/>
            <person name="Zhou Y.H."/>
            <person name="Cheng J.X."/>
            <person name="Dai P.F."/>
            <person name="Guo W.B."/>
            <person name="Han X.H."/>
            <person name="Huang E.J."/>
            <person name="Li L.F."/>
            <person name="Wei W."/>
            <person name="Gao Y.C."/>
            <person name="Liu J.Z."/>
            <person name="Shao H.Z."/>
            <person name="Wang X."/>
            <person name="Wang C.C."/>
            <person name="Yang T.C."/>
            <person name="Huo Q.B."/>
            <person name="Li W."/>
            <person name="Chen H.Y."/>
            <person name="Chen S.E."/>
            <person name="Zhou L.G."/>
            <person name="Ni X.B."/>
            <person name="Tian J.H."/>
            <person name="Sheng Y."/>
            <person name="Liu T."/>
            <person name="Pan Y.S."/>
            <person name="Xia L.Y."/>
            <person name="Li J."/>
            <person name="Zhao F."/>
            <person name="Cao W.C."/>
        </authorList>
    </citation>
    <scope>NUCLEOTIDE SEQUENCE [LARGE SCALE GENOMIC DNA]</scope>
    <source>
        <strain evidence="6">HaeL-2018</strain>
    </source>
</reference>
<accession>A0A9J6GM72</accession>
<dbReference type="EMBL" id="JABSTR010000007">
    <property type="protein sequence ID" value="KAH9375639.1"/>
    <property type="molecule type" value="Genomic_DNA"/>
</dbReference>
<name>A0A9J6GM72_HAELO</name>
<dbReference type="SMART" id="SM00408">
    <property type="entry name" value="IGc2"/>
    <property type="match status" value="2"/>
</dbReference>
<dbReference type="InterPro" id="IPR007110">
    <property type="entry name" value="Ig-like_dom"/>
</dbReference>
<proteinExistence type="predicted"/>
<dbReference type="GO" id="GO:0005886">
    <property type="term" value="C:plasma membrane"/>
    <property type="evidence" value="ECO:0007669"/>
    <property type="project" value="TreeGrafter"/>
</dbReference>
<dbReference type="InterPro" id="IPR036179">
    <property type="entry name" value="Ig-like_dom_sf"/>
</dbReference>
<keyword evidence="7" id="KW-1185">Reference proteome</keyword>
<protein>
    <recommendedName>
        <fullName evidence="5">Ig-like domain-containing protein</fullName>
    </recommendedName>
</protein>
<dbReference type="Gene3D" id="2.60.40.10">
    <property type="entry name" value="Immunoglobulins"/>
    <property type="match status" value="2"/>
</dbReference>
<evidence type="ECO:0000313" key="7">
    <source>
        <dbReference type="Proteomes" id="UP000821853"/>
    </source>
</evidence>
<keyword evidence="3" id="KW-0393">Immunoglobulin domain</keyword>
<dbReference type="PROSITE" id="PS50835">
    <property type="entry name" value="IG_LIKE"/>
    <property type="match status" value="2"/>
</dbReference>
<sequence length="248" mass="27362">MMHLTWNKNLALIIILCNALSITKCNVSVSHRSEQLSVSHHIEHNYFPSGSNESLSCKPYKNRTERNKWNATWRKGNQELNETSPRLRLYNLSMSDAGTYTALVSNNSFAKNCTFNVTIIKRSRTPPKIIYLSPNKTAHVGECVILNCTVESELTPYVTWEINCTLGEGDDVGNQCANNSHRIGVPDDINLLVIPSFNLSDVGSYTCIAATALGNVSNTTWVNLAIPDENGSFAASEEGEDTSSTSEL</sequence>
<dbReference type="OrthoDB" id="5982258at2759"/>
<dbReference type="InterPro" id="IPR003599">
    <property type="entry name" value="Ig_sub"/>
</dbReference>